<comment type="similarity">
    <text evidence="1">Belongs to the short-chain dehydrogenases/reductases (SDR) family.</text>
</comment>
<dbReference type="PROSITE" id="PS00061">
    <property type="entry name" value="ADH_SHORT"/>
    <property type="match status" value="1"/>
</dbReference>
<keyword evidence="2" id="KW-0560">Oxidoreductase</keyword>
<dbReference type="InterPro" id="IPR002347">
    <property type="entry name" value="SDR_fam"/>
</dbReference>
<dbReference type="InterPro" id="IPR020904">
    <property type="entry name" value="Sc_DH/Rdtase_CS"/>
</dbReference>
<dbReference type="EMBL" id="UINC01041251">
    <property type="protein sequence ID" value="SVB42259.1"/>
    <property type="molecule type" value="Genomic_DNA"/>
</dbReference>
<dbReference type="AlphaFoldDB" id="A0A382DVU0"/>
<dbReference type="PRINTS" id="PR00080">
    <property type="entry name" value="SDRFAMILY"/>
</dbReference>
<dbReference type="Gene3D" id="3.40.50.720">
    <property type="entry name" value="NAD(P)-binding Rossmann-like Domain"/>
    <property type="match status" value="1"/>
</dbReference>
<evidence type="ECO:0000256" key="2">
    <source>
        <dbReference type="ARBA" id="ARBA00023002"/>
    </source>
</evidence>
<evidence type="ECO:0000256" key="1">
    <source>
        <dbReference type="ARBA" id="ARBA00006484"/>
    </source>
</evidence>
<dbReference type="PANTHER" id="PTHR43639">
    <property type="entry name" value="OXIDOREDUCTASE, SHORT-CHAIN DEHYDROGENASE/REDUCTASE FAMILY (AFU_ORTHOLOGUE AFUA_5G02870)"/>
    <property type="match status" value="1"/>
</dbReference>
<organism evidence="3">
    <name type="scientific">marine metagenome</name>
    <dbReference type="NCBI Taxonomy" id="408172"/>
    <lineage>
        <taxon>unclassified sequences</taxon>
        <taxon>metagenomes</taxon>
        <taxon>ecological metagenomes</taxon>
    </lineage>
</organism>
<accession>A0A382DVU0</accession>
<dbReference type="SUPFAM" id="SSF51735">
    <property type="entry name" value="NAD(P)-binding Rossmann-fold domains"/>
    <property type="match status" value="1"/>
</dbReference>
<dbReference type="GO" id="GO:0016491">
    <property type="term" value="F:oxidoreductase activity"/>
    <property type="evidence" value="ECO:0007669"/>
    <property type="project" value="UniProtKB-KW"/>
</dbReference>
<sequence length="147" mass="15946">MSEIDLAHWEDTLNTNVRAPLFLCQSLAPILKRSTGSIINIADVYGQQPLRHYVVYSISKAGLVMMTRSLALELAPQIRVNAISPGAILQPSKHSSGDTALVDSMFEKIPLKRTGNASDIAMVAFYLATNTYVTGQVITIDGGRLIS</sequence>
<reference evidence="3" key="1">
    <citation type="submission" date="2018-05" db="EMBL/GenBank/DDBJ databases">
        <authorList>
            <person name="Lanie J.A."/>
            <person name="Ng W.-L."/>
            <person name="Kazmierczak K.M."/>
            <person name="Andrzejewski T.M."/>
            <person name="Davidsen T.M."/>
            <person name="Wayne K.J."/>
            <person name="Tettelin H."/>
            <person name="Glass J.I."/>
            <person name="Rusch D."/>
            <person name="Podicherti R."/>
            <person name="Tsui H.-C.T."/>
            <person name="Winkler M.E."/>
        </authorList>
    </citation>
    <scope>NUCLEOTIDE SEQUENCE</scope>
</reference>
<evidence type="ECO:0000313" key="3">
    <source>
        <dbReference type="EMBL" id="SVB42259.1"/>
    </source>
</evidence>
<name>A0A382DVU0_9ZZZZ</name>
<dbReference type="InterPro" id="IPR036291">
    <property type="entry name" value="NAD(P)-bd_dom_sf"/>
</dbReference>
<protein>
    <submittedName>
        <fullName evidence="3">Uncharacterized protein</fullName>
    </submittedName>
</protein>
<gene>
    <name evidence="3" type="ORF">METZ01_LOCUS195113</name>
</gene>
<dbReference type="PRINTS" id="PR00081">
    <property type="entry name" value="GDHRDH"/>
</dbReference>
<dbReference type="PANTHER" id="PTHR43639:SF1">
    <property type="entry name" value="SHORT-CHAIN DEHYDROGENASE_REDUCTASE FAMILY PROTEIN"/>
    <property type="match status" value="1"/>
</dbReference>
<dbReference type="Pfam" id="PF13561">
    <property type="entry name" value="adh_short_C2"/>
    <property type="match status" value="1"/>
</dbReference>
<proteinExistence type="inferred from homology"/>